<sequence length="76" mass="8639">MRLTEKSKRRQGLAKPDREKSRTGVFGVSGTGNIPHALKPTGVSRIQGQTDACKEKRTCHKKITFFKIIWMPNEQK</sequence>
<gene>
    <name evidence="2" type="ORF">H8S57_10590</name>
</gene>
<comment type="caution">
    <text evidence="2">The sequence shown here is derived from an EMBL/GenBank/DDBJ whole genome shotgun (WGS) entry which is preliminary data.</text>
</comment>
<protein>
    <submittedName>
        <fullName evidence="2">Uncharacterized protein</fullName>
    </submittedName>
</protein>
<dbReference type="EMBL" id="JACOPP010000013">
    <property type="protein sequence ID" value="MBC5734169.1"/>
    <property type="molecule type" value="Genomic_DNA"/>
</dbReference>
<feature type="region of interest" description="Disordered" evidence="1">
    <location>
        <begin position="1"/>
        <end position="41"/>
    </location>
</feature>
<reference evidence="2" key="1">
    <citation type="submission" date="2020-08" db="EMBL/GenBank/DDBJ databases">
        <title>Genome public.</title>
        <authorList>
            <person name="Liu C."/>
            <person name="Sun Q."/>
        </authorList>
    </citation>
    <scope>NUCLEOTIDE SEQUENCE</scope>
    <source>
        <strain evidence="2">NSJ-51</strain>
    </source>
</reference>
<dbReference type="Proteomes" id="UP000661435">
    <property type="component" value="Unassembled WGS sequence"/>
</dbReference>
<proteinExistence type="predicted"/>
<organism evidence="2 3">
    <name type="scientific">Lawsonibacter hominis</name>
    <dbReference type="NCBI Taxonomy" id="2763053"/>
    <lineage>
        <taxon>Bacteria</taxon>
        <taxon>Bacillati</taxon>
        <taxon>Bacillota</taxon>
        <taxon>Clostridia</taxon>
        <taxon>Eubacteriales</taxon>
        <taxon>Oscillospiraceae</taxon>
        <taxon>Lawsonibacter</taxon>
    </lineage>
</organism>
<evidence type="ECO:0000256" key="1">
    <source>
        <dbReference type="SAM" id="MobiDB-lite"/>
    </source>
</evidence>
<accession>A0A8J6JFB3</accession>
<dbReference type="AlphaFoldDB" id="A0A8J6JFB3"/>
<keyword evidence="3" id="KW-1185">Reference proteome</keyword>
<name>A0A8J6JFB3_9FIRM</name>
<evidence type="ECO:0000313" key="3">
    <source>
        <dbReference type="Proteomes" id="UP000661435"/>
    </source>
</evidence>
<evidence type="ECO:0000313" key="2">
    <source>
        <dbReference type="EMBL" id="MBC5734169.1"/>
    </source>
</evidence>